<feature type="region of interest" description="Disordered" evidence="1">
    <location>
        <begin position="1"/>
        <end position="22"/>
    </location>
</feature>
<proteinExistence type="predicted"/>
<reference evidence="2 3" key="1">
    <citation type="journal article" date="2015" name="Genome Biol. Evol.">
        <title>Comparative Genomics of a Bacterivorous Green Alga Reveals Evolutionary Causalities and Consequences of Phago-Mixotrophic Mode of Nutrition.</title>
        <authorList>
            <person name="Burns J.A."/>
            <person name="Paasch A."/>
            <person name="Narechania A."/>
            <person name="Kim E."/>
        </authorList>
    </citation>
    <scope>NUCLEOTIDE SEQUENCE [LARGE SCALE GENOMIC DNA]</scope>
    <source>
        <strain evidence="2 3">PLY_AMNH</strain>
    </source>
</reference>
<evidence type="ECO:0000256" key="1">
    <source>
        <dbReference type="SAM" id="MobiDB-lite"/>
    </source>
</evidence>
<feature type="region of interest" description="Disordered" evidence="1">
    <location>
        <begin position="63"/>
        <end position="83"/>
    </location>
</feature>
<dbReference type="CDD" id="cd00303">
    <property type="entry name" value="retropepsin_like"/>
    <property type="match status" value="1"/>
</dbReference>
<feature type="region of interest" description="Disordered" evidence="1">
    <location>
        <begin position="134"/>
        <end position="209"/>
    </location>
</feature>
<feature type="region of interest" description="Disordered" evidence="1">
    <location>
        <begin position="384"/>
        <end position="413"/>
    </location>
</feature>
<feature type="compositionally biased region" description="Basic residues" evidence="1">
    <location>
        <begin position="390"/>
        <end position="399"/>
    </location>
</feature>
<sequence>MANRREAGSGKEPERGRQSQTYRWITHFREDHRLRHGPGPAQRAVEKMRRALRWLKRSRPITVVAPGRTEPEAAPAQASQPTEVQIRFPLFGKGSQGAPSTKGVYQRALQPPGVRRVRFREEAAPRQLVGRALRRQLDRAKQPVLSRAQQREDAEAARPAPWPDDPEPEDLITRQARWQAKIAEAGTYHLPGDNSDEELNPPEKEPGLHKLASIRPGIGVDAGVRVKVLVDSGASSSFTSVEAAKKLKLQPKEHETPMKVQVADGTVYDANSCVRPKRTAETQASVVTLISDGSSSESEQDATDQEDWAQEQVCALRPVTCPTSAQPAVRDWGPYPTRARWEAFQMLPRERREQAAQHHAEELEPEWEEEVYCLWKTGQALRLQQEQRRSRGANHRRSRRVSEPVLAAPIEAETGQSKDGYSCFRKEAPAAAARTPDDERSSGADGKVKQHGGETKEATPDEEDAEVPQWILDELVKLKQRYQDVVKMELTKGVVDREHKSPLVLDPEYKEGARHKRCYKLSMEEMKQLRVQ</sequence>
<name>A0AAE0BH84_9CHLO</name>
<protein>
    <submittedName>
        <fullName evidence="2">Uncharacterized protein</fullName>
    </submittedName>
</protein>
<evidence type="ECO:0000313" key="3">
    <source>
        <dbReference type="Proteomes" id="UP001190700"/>
    </source>
</evidence>
<feature type="compositionally biased region" description="Basic and acidic residues" evidence="1">
    <location>
        <begin position="1"/>
        <end position="17"/>
    </location>
</feature>
<gene>
    <name evidence="2" type="ORF">CYMTET_54002</name>
</gene>
<dbReference type="Proteomes" id="UP001190700">
    <property type="component" value="Unassembled WGS sequence"/>
</dbReference>
<feature type="compositionally biased region" description="Basic and acidic residues" evidence="1">
    <location>
        <begin position="435"/>
        <end position="459"/>
    </location>
</feature>
<organism evidence="2 3">
    <name type="scientific">Cymbomonas tetramitiformis</name>
    <dbReference type="NCBI Taxonomy" id="36881"/>
    <lineage>
        <taxon>Eukaryota</taxon>
        <taxon>Viridiplantae</taxon>
        <taxon>Chlorophyta</taxon>
        <taxon>Pyramimonadophyceae</taxon>
        <taxon>Pyramimonadales</taxon>
        <taxon>Pyramimonadaceae</taxon>
        <taxon>Cymbomonas</taxon>
    </lineage>
</organism>
<feature type="compositionally biased region" description="Low complexity" evidence="1">
    <location>
        <begin position="72"/>
        <end position="83"/>
    </location>
</feature>
<dbReference type="AlphaFoldDB" id="A0AAE0BH84"/>
<comment type="caution">
    <text evidence="2">The sequence shown here is derived from an EMBL/GenBank/DDBJ whole genome shotgun (WGS) entry which is preliminary data.</text>
</comment>
<accession>A0AAE0BH84</accession>
<evidence type="ECO:0000313" key="2">
    <source>
        <dbReference type="EMBL" id="KAK3235818.1"/>
    </source>
</evidence>
<feature type="region of interest" description="Disordered" evidence="1">
    <location>
        <begin position="427"/>
        <end position="467"/>
    </location>
</feature>
<dbReference type="Gene3D" id="2.40.70.10">
    <property type="entry name" value="Acid Proteases"/>
    <property type="match status" value="1"/>
</dbReference>
<dbReference type="EMBL" id="LGRX02035214">
    <property type="protein sequence ID" value="KAK3235818.1"/>
    <property type="molecule type" value="Genomic_DNA"/>
</dbReference>
<dbReference type="Pfam" id="PF13650">
    <property type="entry name" value="Asp_protease_2"/>
    <property type="match status" value="1"/>
</dbReference>
<dbReference type="InterPro" id="IPR021109">
    <property type="entry name" value="Peptidase_aspartic_dom_sf"/>
</dbReference>
<keyword evidence="3" id="KW-1185">Reference proteome</keyword>